<evidence type="ECO:0000313" key="2">
    <source>
        <dbReference type="EMBL" id="GCD43398.1"/>
    </source>
</evidence>
<dbReference type="PANTHER" id="PTHR41521:SF4">
    <property type="entry name" value="BLR0684 PROTEIN"/>
    <property type="match status" value="1"/>
</dbReference>
<evidence type="ECO:0000313" key="3">
    <source>
        <dbReference type="Proteomes" id="UP000286746"/>
    </source>
</evidence>
<keyword evidence="3" id="KW-1185">Reference proteome</keyword>
<dbReference type="EMBL" id="BHZD01000001">
    <property type="protein sequence ID" value="GCD43398.1"/>
    <property type="molecule type" value="Genomic_DNA"/>
</dbReference>
<organism evidence="2 3">
    <name type="scientific">Streptomyces paromomycinus</name>
    <name type="common">Streptomyces rimosus subsp. paromomycinus</name>
    <dbReference type="NCBI Taxonomy" id="92743"/>
    <lineage>
        <taxon>Bacteria</taxon>
        <taxon>Bacillati</taxon>
        <taxon>Actinomycetota</taxon>
        <taxon>Actinomycetes</taxon>
        <taxon>Kitasatosporales</taxon>
        <taxon>Streptomycetaceae</taxon>
        <taxon>Streptomyces</taxon>
    </lineage>
</organism>
<dbReference type="SUPFAM" id="SSF54909">
    <property type="entry name" value="Dimeric alpha+beta barrel"/>
    <property type="match status" value="1"/>
</dbReference>
<dbReference type="Gene3D" id="3.30.70.100">
    <property type="match status" value="1"/>
</dbReference>
<dbReference type="AlphaFoldDB" id="A0A401W241"/>
<comment type="caution">
    <text evidence="2">The sequence shown here is derived from an EMBL/GenBank/DDBJ whole genome shotgun (WGS) entry which is preliminary data.</text>
</comment>
<protein>
    <recommendedName>
        <fullName evidence="1">DUF1330 domain-containing protein</fullName>
    </recommendedName>
</protein>
<evidence type="ECO:0000259" key="1">
    <source>
        <dbReference type="Pfam" id="PF07045"/>
    </source>
</evidence>
<dbReference type="InterPro" id="IPR011008">
    <property type="entry name" value="Dimeric_a/b-barrel"/>
</dbReference>
<dbReference type="PANTHER" id="PTHR41521">
    <property type="match status" value="1"/>
</dbReference>
<dbReference type="Pfam" id="PF07045">
    <property type="entry name" value="DUF1330"/>
    <property type="match status" value="1"/>
</dbReference>
<name>A0A401W241_STREY</name>
<dbReference type="Proteomes" id="UP000286746">
    <property type="component" value="Unassembled WGS sequence"/>
</dbReference>
<feature type="domain" description="DUF1330" evidence="1">
    <location>
        <begin position="2"/>
        <end position="94"/>
    </location>
</feature>
<dbReference type="InterPro" id="IPR010753">
    <property type="entry name" value="DUF1330"/>
</dbReference>
<gene>
    <name evidence="2" type="ORF">GKJPGBOP_03079</name>
</gene>
<proteinExistence type="predicted"/>
<sequence>MPAYAFAHLRDRRPHPEVYAYLERIQATLTPYSGRFLAHGDKLEVREGEWPGSLVLLEFPGLAEARAWYDSDAYQEILPLRTRHIAGDVILFPGLPADYDPTTRAEALKAAEARTPAQ</sequence>
<accession>A0A401W241</accession>
<reference evidence="2 3" key="1">
    <citation type="submission" date="2018-11" db="EMBL/GenBank/DDBJ databases">
        <title>Whole genome sequence of Streptomyces paromomycinus NBRC 15454(T).</title>
        <authorList>
            <person name="Komaki H."/>
            <person name="Tamura T."/>
        </authorList>
    </citation>
    <scope>NUCLEOTIDE SEQUENCE [LARGE SCALE GENOMIC DNA]</scope>
    <source>
        <strain evidence="2 3">NBRC 15454</strain>
    </source>
</reference>
<dbReference type="RefSeq" id="WP_125054532.1">
    <property type="nucleotide sequence ID" value="NZ_BHZD01000001.1"/>
</dbReference>